<reference evidence="3" key="1">
    <citation type="submission" date="2021-01" db="EMBL/GenBank/DDBJ databases">
        <authorList>
            <person name="Corre E."/>
            <person name="Pelletier E."/>
            <person name="Niang G."/>
            <person name="Scheremetjew M."/>
            <person name="Finn R."/>
            <person name="Kale V."/>
            <person name="Holt S."/>
            <person name="Cochrane G."/>
            <person name="Meng A."/>
            <person name="Brown T."/>
            <person name="Cohen L."/>
        </authorList>
    </citation>
    <scope>NUCLEOTIDE SEQUENCE</scope>
    <source>
        <strain evidence="3">CCMP2058</strain>
    </source>
</reference>
<dbReference type="Gene3D" id="2.30.30.190">
    <property type="entry name" value="CAP Gly-rich-like domain"/>
    <property type="match status" value="1"/>
</dbReference>
<feature type="compositionally biased region" description="Basic and acidic residues" evidence="1">
    <location>
        <begin position="316"/>
        <end position="337"/>
    </location>
</feature>
<feature type="compositionally biased region" description="Basic and acidic residues" evidence="1">
    <location>
        <begin position="364"/>
        <end position="386"/>
    </location>
</feature>
<dbReference type="SMART" id="SM01052">
    <property type="entry name" value="CAP_GLY"/>
    <property type="match status" value="1"/>
</dbReference>
<feature type="region of interest" description="Disordered" evidence="1">
    <location>
        <begin position="81"/>
        <end position="206"/>
    </location>
</feature>
<feature type="compositionally biased region" description="Polar residues" evidence="1">
    <location>
        <begin position="432"/>
        <end position="448"/>
    </location>
</feature>
<feature type="domain" description="CAP-Gly" evidence="2">
    <location>
        <begin position="30"/>
        <end position="72"/>
    </location>
</feature>
<feature type="compositionally biased region" description="Low complexity" evidence="1">
    <location>
        <begin position="153"/>
        <end position="167"/>
    </location>
</feature>
<dbReference type="SUPFAM" id="SSF74924">
    <property type="entry name" value="Cap-Gly domain"/>
    <property type="match status" value="1"/>
</dbReference>
<dbReference type="AlphaFoldDB" id="A0A7S0DNA8"/>
<feature type="compositionally biased region" description="Polar residues" evidence="1">
    <location>
        <begin position="195"/>
        <end position="204"/>
    </location>
</feature>
<feature type="compositionally biased region" description="Polar residues" evidence="1">
    <location>
        <begin position="82"/>
        <end position="123"/>
    </location>
</feature>
<dbReference type="InterPro" id="IPR000938">
    <property type="entry name" value="CAP-Gly_domain"/>
</dbReference>
<sequence>MLGNSRKSFKTGDRVSLLKTGHHGRVAYEGKVKFRPGHWIGVVLDRPVGLNNGIVKGVRYFECKPRYGIFVPASALRIQPGKISSSRKSPQLKTKRSSSVQPKESGSSNLKTPLSPPITSSKAKSIRSGSVLAKSGLRPSVRSQTPSRYKSNRSSSTVVTGATTAAARRAKGRANMEASRASRPSSPRLRPRMAQTGSGSTKASQRNEEVAALKLEIQALKAELDAIRTAKSLDADILRVTGEPSQKAESKPNGGEDCKRMAELEAELSSSLRDFTQAAAQLKEAKQLQFDLKTRAEAAEKRAKVAEEKMSDALERLKRSEEANKGEEVAAKNKLESVNEASSSGGSKKEGKNGEVGNESAASAKEEEKMDKVEDGKMEEAKENGVEDVNKQISELKETVAAKERKIKRLIDAAEDHAQVMQREIQRKTQLLDQARSTNSKLKSQLTDSQKKSTKLLHQNKRLRIKASGIGKHSVKQGKMALAQFQKLDQKIKDLEYQIHYGENQSVKKIEELQAKLENRTVSDEMHKDARERIARLQRDLHTSKHLKAQSWLFSGQMEVV</sequence>
<accession>A0A7S0DNA8</accession>
<dbReference type="InterPro" id="IPR036859">
    <property type="entry name" value="CAP-Gly_dom_sf"/>
</dbReference>
<protein>
    <recommendedName>
        <fullName evidence="2">CAP-Gly domain-containing protein</fullName>
    </recommendedName>
</protein>
<proteinExistence type="predicted"/>
<dbReference type="EMBL" id="HBEM01028233">
    <property type="protein sequence ID" value="CAD8460315.1"/>
    <property type="molecule type" value="Transcribed_RNA"/>
</dbReference>
<feature type="region of interest" description="Disordered" evidence="1">
    <location>
        <begin position="432"/>
        <end position="453"/>
    </location>
</feature>
<dbReference type="Pfam" id="PF01302">
    <property type="entry name" value="CAP_GLY"/>
    <property type="match status" value="1"/>
</dbReference>
<dbReference type="PROSITE" id="PS50245">
    <property type="entry name" value="CAP_GLY_2"/>
    <property type="match status" value="1"/>
</dbReference>
<dbReference type="PANTHER" id="PTHR18916">
    <property type="entry name" value="DYNACTIN 1-RELATED MICROTUBULE-BINDING"/>
    <property type="match status" value="1"/>
</dbReference>
<feature type="compositionally biased region" description="Low complexity" evidence="1">
    <location>
        <begin position="178"/>
        <end position="194"/>
    </location>
</feature>
<name>A0A7S0DNA8_9EUKA</name>
<evidence type="ECO:0000259" key="2">
    <source>
        <dbReference type="PROSITE" id="PS50245"/>
    </source>
</evidence>
<evidence type="ECO:0000313" key="3">
    <source>
        <dbReference type="EMBL" id="CAD8460315.1"/>
    </source>
</evidence>
<organism evidence="3">
    <name type="scientific">Amorphochlora amoebiformis</name>
    <dbReference type="NCBI Taxonomy" id="1561963"/>
    <lineage>
        <taxon>Eukaryota</taxon>
        <taxon>Sar</taxon>
        <taxon>Rhizaria</taxon>
        <taxon>Cercozoa</taxon>
        <taxon>Chlorarachniophyceae</taxon>
        <taxon>Amorphochlora</taxon>
    </lineage>
</organism>
<gene>
    <name evidence="3" type="ORF">LAMO00422_LOCUS19273</name>
</gene>
<evidence type="ECO:0000256" key="1">
    <source>
        <dbReference type="SAM" id="MobiDB-lite"/>
    </source>
</evidence>
<feature type="region of interest" description="Disordered" evidence="1">
    <location>
        <begin position="316"/>
        <end position="386"/>
    </location>
</feature>